<dbReference type="SUPFAM" id="SSF101801">
    <property type="entry name" value="Surface presentation of antigens (SPOA)"/>
    <property type="match status" value="1"/>
</dbReference>
<evidence type="ECO:0000256" key="2">
    <source>
        <dbReference type="ARBA" id="ARBA00009226"/>
    </source>
</evidence>
<sequence>MNNKDLLSQEEIDALLRQGSQDEASTTPASDLIDHAMYVRDYLTEFEQDTIGEIGNITFGTAATTLSTLLRQKVDITTPTVSVVRRDEIADDVPLPHVTIRVEYTDGFEGANVLAIRTDDAKIIADLMLGGDGTNVADELNELHLSAVAEAMNQMMGSASTSMSTLFNKFVNISPPAVEVIDFTGFSMESLFPNDTILLKVSFRLIVGTLIDSHIMQLLPVTFAKTLISALTGGMMDAPVDSAPSSTQSQRSLQREDVVAPHAPVQQPIVDALPNRNDGIPYAPNPAATSNHMPEYAGPGGSGNMPGNTGYMPPYGQPMYPSNPYQGYGGYPPNQAASAYGAYATERPKVMSEPKNVQPAQFSPLEGNMHSYASMGNLDLLLDIPLSVTVELGRTRKLIREILELAPGAIVELDKLAGEPVDILINNKLIAKGEVVVIDENFGVRVTDIISPADRIRKLQ</sequence>
<comment type="subcellular location">
    <subcellularLocation>
        <location evidence="1">Cell membrane</location>
        <topology evidence="1">Peripheral membrane protein</topology>
        <orientation evidence="1">Cytoplasmic side</orientation>
    </subcellularLocation>
</comment>
<dbReference type="InterPro" id="IPR051469">
    <property type="entry name" value="FliN/MopA/SpaO"/>
</dbReference>
<dbReference type="InterPro" id="IPR028976">
    <property type="entry name" value="CheC-like_sf"/>
</dbReference>
<keyword evidence="6" id="KW-0472">Membrane</keyword>
<dbReference type="EMBL" id="CP089291">
    <property type="protein sequence ID" value="UOF89367.1"/>
    <property type="molecule type" value="Genomic_DNA"/>
</dbReference>
<reference evidence="9" key="1">
    <citation type="submission" date="2021-12" db="EMBL/GenBank/DDBJ databases">
        <title>Alicyclobacillaceae gen. nov., sp. nov., isolated from chalcocite enrichment system.</title>
        <authorList>
            <person name="Jiang Z."/>
        </authorList>
    </citation>
    <scope>NUCLEOTIDE SEQUENCE</scope>
    <source>
        <strain evidence="9">MYW30-H2</strain>
    </source>
</reference>
<dbReference type="NCBIfam" id="NF005995">
    <property type="entry name" value="PRK08119.1"/>
    <property type="match status" value="1"/>
</dbReference>
<keyword evidence="3" id="KW-1003">Cell membrane</keyword>
<dbReference type="PRINTS" id="PR00956">
    <property type="entry name" value="FLGMOTORFLIN"/>
</dbReference>
<feature type="domain" description="CheC-like protein" evidence="8">
    <location>
        <begin position="46"/>
        <end position="82"/>
    </location>
</feature>
<dbReference type="RefSeq" id="WP_347436055.1">
    <property type="nucleotide sequence ID" value="NZ_CP089291.1"/>
</dbReference>
<accession>A0ABY4CFR6</accession>
<evidence type="ECO:0000256" key="4">
    <source>
        <dbReference type="ARBA" id="ARBA00022500"/>
    </source>
</evidence>
<name>A0ABY4CFR6_9BACL</name>
<evidence type="ECO:0000256" key="6">
    <source>
        <dbReference type="ARBA" id="ARBA00023136"/>
    </source>
</evidence>
<comment type="similarity">
    <text evidence="2">Belongs to the FliN/MopA/SpaO family.</text>
</comment>
<evidence type="ECO:0000313" key="10">
    <source>
        <dbReference type="Proteomes" id="UP000830167"/>
    </source>
</evidence>
<dbReference type="InterPro" id="IPR001172">
    <property type="entry name" value="FliN_T3SS_HrcQb"/>
</dbReference>
<dbReference type="Pfam" id="PF04509">
    <property type="entry name" value="CheC"/>
    <property type="match status" value="2"/>
</dbReference>
<keyword evidence="10" id="KW-1185">Reference proteome</keyword>
<dbReference type="InterPro" id="IPR001543">
    <property type="entry name" value="FliN-like_C"/>
</dbReference>
<dbReference type="Pfam" id="PF01052">
    <property type="entry name" value="FliMN_C"/>
    <property type="match status" value="1"/>
</dbReference>
<dbReference type="InterPro" id="IPR036429">
    <property type="entry name" value="SpoA-like_sf"/>
</dbReference>
<keyword evidence="4" id="KW-0145">Chemotaxis</keyword>
<keyword evidence="9" id="KW-0966">Cell projection</keyword>
<dbReference type="Proteomes" id="UP000830167">
    <property type="component" value="Chromosome"/>
</dbReference>
<evidence type="ECO:0000259" key="7">
    <source>
        <dbReference type="Pfam" id="PF01052"/>
    </source>
</evidence>
<keyword evidence="5" id="KW-0283">Flagellar rotation</keyword>
<dbReference type="CDD" id="cd17907">
    <property type="entry name" value="FliY_FliN-Y"/>
    <property type="match status" value="1"/>
</dbReference>
<evidence type="ECO:0000256" key="5">
    <source>
        <dbReference type="ARBA" id="ARBA00022779"/>
    </source>
</evidence>
<evidence type="ECO:0000256" key="1">
    <source>
        <dbReference type="ARBA" id="ARBA00004413"/>
    </source>
</evidence>
<dbReference type="InterPro" id="IPR007597">
    <property type="entry name" value="CheC"/>
</dbReference>
<feature type="domain" description="Flagellar motor switch protein FliN-like C-terminal" evidence="7">
    <location>
        <begin position="380"/>
        <end position="450"/>
    </location>
</feature>
<feature type="domain" description="CheC-like protein" evidence="8">
    <location>
        <begin position="143"/>
        <end position="179"/>
    </location>
</feature>
<dbReference type="PANTHER" id="PTHR43484:SF1">
    <property type="entry name" value="FLAGELLAR MOTOR SWITCH PROTEIN FLIN"/>
    <property type="match status" value="1"/>
</dbReference>
<proteinExistence type="inferred from homology"/>
<gene>
    <name evidence="9" type="primary">fliY</name>
    <name evidence="9" type="ORF">LSG31_15860</name>
</gene>
<dbReference type="NCBIfam" id="TIGR02480">
    <property type="entry name" value="fliN"/>
    <property type="match status" value="1"/>
</dbReference>
<dbReference type="PANTHER" id="PTHR43484">
    <property type="match status" value="1"/>
</dbReference>
<dbReference type="Gene3D" id="3.40.1550.10">
    <property type="entry name" value="CheC-like"/>
    <property type="match status" value="1"/>
</dbReference>
<organism evidence="9 10">
    <name type="scientific">Fodinisporobacter ferrooxydans</name>
    <dbReference type="NCBI Taxonomy" id="2901836"/>
    <lineage>
        <taxon>Bacteria</taxon>
        <taxon>Bacillati</taxon>
        <taxon>Bacillota</taxon>
        <taxon>Bacilli</taxon>
        <taxon>Bacillales</taxon>
        <taxon>Alicyclobacillaceae</taxon>
        <taxon>Fodinisporobacter</taxon>
    </lineage>
</organism>
<evidence type="ECO:0000259" key="8">
    <source>
        <dbReference type="Pfam" id="PF04509"/>
    </source>
</evidence>
<evidence type="ECO:0000313" key="9">
    <source>
        <dbReference type="EMBL" id="UOF89367.1"/>
    </source>
</evidence>
<dbReference type="InterPro" id="IPR012826">
    <property type="entry name" value="FliN"/>
</dbReference>
<dbReference type="SUPFAM" id="SSF103039">
    <property type="entry name" value="CheC-like"/>
    <property type="match status" value="1"/>
</dbReference>
<protein>
    <submittedName>
        <fullName evidence="9">Flagellar motor switch phosphatase FliY</fullName>
    </submittedName>
</protein>
<keyword evidence="9" id="KW-0969">Cilium</keyword>
<dbReference type="Gene3D" id="2.30.330.10">
    <property type="entry name" value="SpoA-like"/>
    <property type="match status" value="1"/>
</dbReference>
<keyword evidence="9" id="KW-0282">Flagellum</keyword>
<evidence type="ECO:0000256" key="3">
    <source>
        <dbReference type="ARBA" id="ARBA00022475"/>
    </source>
</evidence>